<organism evidence="2">
    <name type="scientific">mine drainage metagenome</name>
    <dbReference type="NCBI Taxonomy" id="410659"/>
    <lineage>
        <taxon>unclassified sequences</taxon>
        <taxon>metagenomes</taxon>
        <taxon>ecological metagenomes</taxon>
    </lineage>
</organism>
<feature type="region of interest" description="Disordered" evidence="1">
    <location>
        <begin position="194"/>
        <end position="238"/>
    </location>
</feature>
<feature type="compositionally biased region" description="Basic residues" evidence="1">
    <location>
        <begin position="203"/>
        <end position="212"/>
    </location>
</feature>
<reference evidence="2" key="1">
    <citation type="submission" date="2016-10" db="EMBL/GenBank/DDBJ databases">
        <title>Sequence of Gallionella enrichment culture.</title>
        <authorList>
            <person name="Poehlein A."/>
            <person name="Muehling M."/>
            <person name="Daniel R."/>
        </authorList>
    </citation>
    <scope>NUCLEOTIDE SEQUENCE</scope>
</reference>
<dbReference type="AlphaFoldDB" id="A0A1J5PQ05"/>
<sequence length="351" mass="37823">MRRRDGEEPVEAVFGPGGVGLECGVLQCVPAAPDADTPSQVIADLWGEHAVPAVDGVLNVSKHVSQADLVGVCEALLAGVAVRNPDLGSGSGHDLLCNGLGPPAGNSVEHGLVADERPLPAGPAIDARRRFVGGHDIGLADFGDDLFARRRQRAGEALEDVRDRALGDLQPKELAHDPRQPLEADVMGVMQIHQERADPRTKGGTRRHSRRGVRPEPVAAPTTAAHQLHAGDDRPDRRQIDMIVARPDTLRPIGDVSAAMAADAGRHPLSAIRLFSKLASATNPGWSLLRRPLRLVPPERSVARRRDARVLRSLPRLADQGLELFDAAGQMLDQRRLLKDDRILVDFGQRT</sequence>
<comment type="caution">
    <text evidence="2">The sequence shown here is derived from an EMBL/GenBank/DDBJ whole genome shotgun (WGS) entry which is preliminary data.</text>
</comment>
<name>A0A1J5PQ05_9ZZZZ</name>
<protein>
    <submittedName>
        <fullName evidence="2">Uncharacterized protein</fullName>
    </submittedName>
</protein>
<evidence type="ECO:0000313" key="2">
    <source>
        <dbReference type="EMBL" id="OIQ67371.1"/>
    </source>
</evidence>
<accession>A0A1J5PQ05</accession>
<evidence type="ECO:0000256" key="1">
    <source>
        <dbReference type="SAM" id="MobiDB-lite"/>
    </source>
</evidence>
<dbReference type="EMBL" id="MLJW01005969">
    <property type="protein sequence ID" value="OIQ67371.1"/>
    <property type="molecule type" value="Genomic_DNA"/>
</dbReference>
<proteinExistence type="predicted"/>
<gene>
    <name evidence="2" type="ORF">GALL_510500</name>
</gene>
<feature type="compositionally biased region" description="Basic and acidic residues" evidence="1">
    <location>
        <begin position="229"/>
        <end position="238"/>
    </location>
</feature>